<dbReference type="Proteomes" id="UP000054217">
    <property type="component" value="Unassembled WGS sequence"/>
</dbReference>
<dbReference type="EMBL" id="KN831994">
    <property type="protein sequence ID" value="KIO00739.1"/>
    <property type="molecule type" value="Genomic_DNA"/>
</dbReference>
<organism evidence="1 2">
    <name type="scientific">Pisolithus tinctorius Marx 270</name>
    <dbReference type="NCBI Taxonomy" id="870435"/>
    <lineage>
        <taxon>Eukaryota</taxon>
        <taxon>Fungi</taxon>
        <taxon>Dikarya</taxon>
        <taxon>Basidiomycota</taxon>
        <taxon>Agaricomycotina</taxon>
        <taxon>Agaricomycetes</taxon>
        <taxon>Agaricomycetidae</taxon>
        <taxon>Boletales</taxon>
        <taxon>Sclerodermatineae</taxon>
        <taxon>Pisolithaceae</taxon>
        <taxon>Pisolithus</taxon>
    </lineage>
</organism>
<reference evidence="1 2" key="1">
    <citation type="submission" date="2014-04" db="EMBL/GenBank/DDBJ databases">
        <authorList>
            <consortium name="DOE Joint Genome Institute"/>
            <person name="Kuo A."/>
            <person name="Kohler A."/>
            <person name="Costa M.D."/>
            <person name="Nagy L.G."/>
            <person name="Floudas D."/>
            <person name="Copeland A."/>
            <person name="Barry K.W."/>
            <person name="Cichocki N."/>
            <person name="Veneault-Fourrey C."/>
            <person name="LaButti K."/>
            <person name="Lindquist E.A."/>
            <person name="Lipzen A."/>
            <person name="Lundell T."/>
            <person name="Morin E."/>
            <person name="Murat C."/>
            <person name="Sun H."/>
            <person name="Tunlid A."/>
            <person name="Henrissat B."/>
            <person name="Grigoriev I.V."/>
            <person name="Hibbett D.S."/>
            <person name="Martin F."/>
            <person name="Nordberg H.P."/>
            <person name="Cantor M.N."/>
            <person name="Hua S.X."/>
        </authorList>
    </citation>
    <scope>NUCLEOTIDE SEQUENCE [LARGE SCALE GENOMIC DNA]</scope>
    <source>
        <strain evidence="1 2">Marx 270</strain>
    </source>
</reference>
<keyword evidence="2" id="KW-1185">Reference proteome</keyword>
<evidence type="ECO:0000313" key="1">
    <source>
        <dbReference type="EMBL" id="KIO00739.1"/>
    </source>
</evidence>
<proteinExistence type="predicted"/>
<accession>A0A0C3P060</accession>
<dbReference type="InParanoid" id="A0A0C3P060"/>
<sequence>MKFAGTNFFITRLSILTPSQDHPLSISLQAPRAVESTTTTDAGMHGPNVNRYIISTAQLALAAYQNA</sequence>
<dbReference type="AlphaFoldDB" id="A0A0C3P060"/>
<gene>
    <name evidence="1" type="ORF">M404DRAFT_760306</name>
</gene>
<dbReference type="HOGENOM" id="CLU_2813446_0_0_1"/>
<evidence type="ECO:0000313" key="2">
    <source>
        <dbReference type="Proteomes" id="UP000054217"/>
    </source>
</evidence>
<protein>
    <submittedName>
        <fullName evidence="1">Uncharacterized protein</fullName>
    </submittedName>
</protein>
<name>A0A0C3P060_PISTI</name>
<reference evidence="2" key="2">
    <citation type="submission" date="2015-01" db="EMBL/GenBank/DDBJ databases">
        <title>Evolutionary Origins and Diversification of the Mycorrhizal Mutualists.</title>
        <authorList>
            <consortium name="DOE Joint Genome Institute"/>
            <consortium name="Mycorrhizal Genomics Consortium"/>
            <person name="Kohler A."/>
            <person name="Kuo A."/>
            <person name="Nagy L.G."/>
            <person name="Floudas D."/>
            <person name="Copeland A."/>
            <person name="Barry K.W."/>
            <person name="Cichocki N."/>
            <person name="Veneault-Fourrey C."/>
            <person name="LaButti K."/>
            <person name="Lindquist E.A."/>
            <person name="Lipzen A."/>
            <person name="Lundell T."/>
            <person name="Morin E."/>
            <person name="Murat C."/>
            <person name="Riley R."/>
            <person name="Ohm R."/>
            <person name="Sun H."/>
            <person name="Tunlid A."/>
            <person name="Henrissat B."/>
            <person name="Grigoriev I.V."/>
            <person name="Hibbett D.S."/>
            <person name="Martin F."/>
        </authorList>
    </citation>
    <scope>NUCLEOTIDE SEQUENCE [LARGE SCALE GENOMIC DNA]</scope>
    <source>
        <strain evidence="2">Marx 270</strain>
    </source>
</reference>